<gene>
    <name evidence="2" type="ORF">ENP94_08120</name>
    <name evidence="3" type="ORF">ENS16_03765</name>
</gene>
<dbReference type="Gene3D" id="3.40.50.11900">
    <property type="match status" value="1"/>
</dbReference>
<dbReference type="Pfam" id="PF06050">
    <property type="entry name" value="HGD-D"/>
    <property type="match status" value="1"/>
</dbReference>
<sequence length="380" mass="43441">MYGAQTMGLINRQELTAKRLTELEKLKSRGRKLAGYFCLYVPVELLRAAGATPIRLARADYPSSQAGERYLRADACPFCKSSLEKVVSDPLYQLMDMLIFVNTCDMMRRLPELIATRVSIPVFQLYLPRTAEPFPARIAEFEHQLRRLAEFVTRLTGTAIDDQYLRTEIEIGNQLRSALRSIEILRALPAPRLTTAELFDLISLATLLEPADIIPLIAQIKNQVGNRVFNRQPTPPRLLLAGSIIAEGEREVISLLEERATIVADVICTGARFIEGDIATDSDPFRSLARYYFNRIPCPCRRPNTALYQQIRQLITERQIQGIVYQTLLYCDPWRFEARDLRQATGLPMLEIDHDYSRQNFEQLRTRIEAFVEMLIEAGK</sequence>
<evidence type="ECO:0000256" key="1">
    <source>
        <dbReference type="ARBA" id="ARBA00005806"/>
    </source>
</evidence>
<dbReference type="EMBL" id="DSTU01000004">
    <property type="protein sequence ID" value="HFJ53788.1"/>
    <property type="molecule type" value="Genomic_DNA"/>
</dbReference>
<evidence type="ECO:0000313" key="2">
    <source>
        <dbReference type="EMBL" id="HEA87950.1"/>
    </source>
</evidence>
<dbReference type="PANTHER" id="PTHR30548:SF1">
    <property type="entry name" value="DEHYDRATASE SUBUNIT MJ0007-RELATED"/>
    <property type="match status" value="1"/>
</dbReference>
<dbReference type="AlphaFoldDB" id="A0A7C1SPB6"/>
<accession>A0A7C1SPB6</accession>
<protein>
    <submittedName>
        <fullName evidence="2">2-hydroxyacyl-CoA dehydratase</fullName>
    </submittedName>
</protein>
<dbReference type="PANTHER" id="PTHR30548">
    <property type="entry name" value="2-HYDROXYGLUTARYL-COA DEHYDRATASE, D-COMPONENT-RELATED"/>
    <property type="match status" value="1"/>
</dbReference>
<comment type="similarity">
    <text evidence="1">Belongs to the FldB/FldC dehydratase alpha/beta subunit family.</text>
</comment>
<reference evidence="2" key="1">
    <citation type="journal article" date="2020" name="mSystems">
        <title>Genome- and Community-Level Interaction Insights into Carbon Utilization and Element Cycling Functions of Hydrothermarchaeota in Hydrothermal Sediment.</title>
        <authorList>
            <person name="Zhou Z."/>
            <person name="Liu Y."/>
            <person name="Xu W."/>
            <person name="Pan J."/>
            <person name="Luo Z.H."/>
            <person name="Li M."/>
        </authorList>
    </citation>
    <scope>NUCLEOTIDE SEQUENCE [LARGE SCALE GENOMIC DNA]</scope>
    <source>
        <strain evidence="2">SpSt-265</strain>
        <strain evidence="3">SpSt-465</strain>
    </source>
</reference>
<comment type="caution">
    <text evidence="2">The sequence shown here is derived from an EMBL/GenBank/DDBJ whole genome shotgun (WGS) entry which is preliminary data.</text>
</comment>
<dbReference type="InterPro" id="IPR010327">
    <property type="entry name" value="FldB/FldC_alpha/beta"/>
</dbReference>
<evidence type="ECO:0000313" key="3">
    <source>
        <dbReference type="EMBL" id="HFJ53788.1"/>
    </source>
</evidence>
<organism evidence="2">
    <name type="scientific">candidate division WOR-3 bacterium</name>
    <dbReference type="NCBI Taxonomy" id="2052148"/>
    <lineage>
        <taxon>Bacteria</taxon>
        <taxon>Bacteria division WOR-3</taxon>
    </lineage>
</organism>
<proteinExistence type="inferred from homology"/>
<name>A0A7C1SPB6_UNCW3</name>
<dbReference type="Gene3D" id="3.40.50.11890">
    <property type="match status" value="1"/>
</dbReference>
<dbReference type="EMBL" id="DSLG01000008">
    <property type="protein sequence ID" value="HEA87950.1"/>
    <property type="molecule type" value="Genomic_DNA"/>
</dbReference>
<dbReference type="Gene3D" id="1.20.1270.370">
    <property type="match status" value="1"/>
</dbReference>